<dbReference type="RefSeq" id="WP_378981416.1">
    <property type="nucleotide sequence ID" value="NZ_JBHSBW010000005.1"/>
</dbReference>
<evidence type="ECO:0008006" key="3">
    <source>
        <dbReference type="Google" id="ProtNLM"/>
    </source>
</evidence>
<sequence>DKGDTPYNLRSCAYMEDFFSPKIIFQEMVQESSFMLDDKGEFMCLDTARIITGNDLDIIISVLNSKLFFYAIKTFYGGGGLGGNGVRMKHTFFENFPMPNFSDKNIIDIKFLLSRLSEGNLDKIDKIIFEFYGIEEEEIKLIDN</sequence>
<comment type="caution">
    <text evidence="1">The sequence shown here is derived from an EMBL/GenBank/DDBJ whole genome shotgun (WGS) entry which is preliminary data.</text>
</comment>
<feature type="non-terminal residue" evidence="1">
    <location>
        <position position="1"/>
    </location>
</feature>
<reference evidence="2" key="1">
    <citation type="journal article" date="2019" name="Int. J. Syst. Evol. Microbiol.">
        <title>The Global Catalogue of Microorganisms (GCM) 10K type strain sequencing project: providing services to taxonomists for standard genome sequencing and annotation.</title>
        <authorList>
            <consortium name="The Broad Institute Genomics Platform"/>
            <consortium name="The Broad Institute Genome Sequencing Center for Infectious Disease"/>
            <person name="Wu L."/>
            <person name="Ma J."/>
        </authorList>
    </citation>
    <scope>NUCLEOTIDE SEQUENCE [LARGE SCALE GENOMIC DNA]</scope>
    <source>
        <strain evidence="2">CCM 8691</strain>
    </source>
</reference>
<proteinExistence type="predicted"/>
<accession>A0ABV8P7S5</accession>
<organism evidence="1 2">
    <name type="scientific">Pedobacter lithocola</name>
    <dbReference type="NCBI Taxonomy" id="1908239"/>
    <lineage>
        <taxon>Bacteria</taxon>
        <taxon>Pseudomonadati</taxon>
        <taxon>Bacteroidota</taxon>
        <taxon>Sphingobacteriia</taxon>
        <taxon>Sphingobacteriales</taxon>
        <taxon>Sphingobacteriaceae</taxon>
        <taxon>Pedobacter</taxon>
    </lineage>
</organism>
<evidence type="ECO:0000313" key="1">
    <source>
        <dbReference type="EMBL" id="MFC4210017.1"/>
    </source>
</evidence>
<name>A0ABV8P7S5_9SPHI</name>
<evidence type="ECO:0000313" key="2">
    <source>
        <dbReference type="Proteomes" id="UP001595789"/>
    </source>
</evidence>
<keyword evidence="2" id="KW-1185">Reference proteome</keyword>
<protein>
    <recommendedName>
        <fullName evidence="3">Site-specific DNA-methyltransferase (adenine-specific)</fullName>
    </recommendedName>
</protein>
<dbReference type="EMBL" id="JBHSBW010000005">
    <property type="protein sequence ID" value="MFC4210017.1"/>
    <property type="molecule type" value="Genomic_DNA"/>
</dbReference>
<gene>
    <name evidence="1" type="ORF">ACFOWA_02410</name>
</gene>
<dbReference type="Proteomes" id="UP001595789">
    <property type="component" value="Unassembled WGS sequence"/>
</dbReference>